<dbReference type="Proteomes" id="UP000694414">
    <property type="component" value="Unplaced"/>
</dbReference>
<reference evidence="2" key="2">
    <citation type="submission" date="2025-09" db="UniProtKB">
        <authorList>
            <consortium name="Ensembl"/>
        </authorList>
    </citation>
    <scope>IDENTIFICATION</scope>
</reference>
<keyword evidence="3" id="KW-1185">Reference proteome</keyword>
<reference evidence="2" key="1">
    <citation type="submission" date="2025-08" db="UniProtKB">
        <authorList>
            <consortium name="Ensembl"/>
        </authorList>
    </citation>
    <scope>IDENTIFICATION</scope>
</reference>
<dbReference type="GO" id="GO:0090161">
    <property type="term" value="P:Golgi ribbon formation"/>
    <property type="evidence" value="ECO:0007669"/>
    <property type="project" value="InterPro"/>
</dbReference>
<dbReference type="Ensembl" id="ENSPSMT00000030656.1">
    <property type="protein sequence ID" value="ENSPSMP00000026470.1"/>
    <property type="gene ID" value="ENSPSMG00000018592.1"/>
</dbReference>
<name>A0A8C9A877_PROSS</name>
<dbReference type="GeneTree" id="ENSGT00990000210767"/>
<proteinExistence type="predicted"/>
<feature type="region of interest" description="Disordered" evidence="1">
    <location>
        <begin position="23"/>
        <end position="66"/>
    </location>
</feature>
<protein>
    <submittedName>
        <fullName evidence="2">Uncharacterized protein</fullName>
    </submittedName>
</protein>
<dbReference type="InterPro" id="IPR042887">
    <property type="entry name" value="VAMP4"/>
</dbReference>
<sequence length="66" mass="7595">MPPKFKCHLNHYNVKSESKNLLKDFSGGEEDSFSSGPSEPSIRPRNDKKEYRRQVDEVMVTGKKIP</sequence>
<dbReference type="GO" id="GO:0005802">
    <property type="term" value="C:trans-Golgi network"/>
    <property type="evidence" value="ECO:0007669"/>
    <property type="project" value="TreeGrafter"/>
</dbReference>
<organism evidence="2 3">
    <name type="scientific">Prolemur simus</name>
    <name type="common">Greater bamboo lemur</name>
    <name type="synonym">Hapalemur simus</name>
    <dbReference type="NCBI Taxonomy" id="1328070"/>
    <lineage>
        <taxon>Eukaryota</taxon>
        <taxon>Metazoa</taxon>
        <taxon>Chordata</taxon>
        <taxon>Craniata</taxon>
        <taxon>Vertebrata</taxon>
        <taxon>Euteleostomi</taxon>
        <taxon>Mammalia</taxon>
        <taxon>Eutheria</taxon>
        <taxon>Euarchontoglires</taxon>
        <taxon>Primates</taxon>
        <taxon>Strepsirrhini</taxon>
        <taxon>Lemuriformes</taxon>
        <taxon>Lemuridae</taxon>
        <taxon>Prolemur</taxon>
    </lineage>
</organism>
<dbReference type="AlphaFoldDB" id="A0A8C9A877"/>
<accession>A0A8C9A877</accession>
<dbReference type="PANTHER" id="PTHR46897:SF1">
    <property type="entry name" value="VESICLE-ASSOCIATED MEMBRANE PROTEIN 4"/>
    <property type="match status" value="1"/>
</dbReference>
<feature type="compositionally biased region" description="Basic and acidic residues" evidence="1">
    <location>
        <begin position="42"/>
        <end position="56"/>
    </location>
</feature>
<evidence type="ECO:0000313" key="3">
    <source>
        <dbReference type="Proteomes" id="UP000694414"/>
    </source>
</evidence>
<evidence type="ECO:0000313" key="2">
    <source>
        <dbReference type="Ensembl" id="ENSPSMP00000026470.1"/>
    </source>
</evidence>
<dbReference type="GO" id="GO:0031201">
    <property type="term" value="C:SNARE complex"/>
    <property type="evidence" value="ECO:0007669"/>
    <property type="project" value="TreeGrafter"/>
</dbReference>
<evidence type="ECO:0000256" key="1">
    <source>
        <dbReference type="SAM" id="MobiDB-lite"/>
    </source>
</evidence>
<dbReference type="GO" id="GO:0035493">
    <property type="term" value="P:SNARE complex assembly"/>
    <property type="evidence" value="ECO:0007669"/>
    <property type="project" value="TreeGrafter"/>
</dbReference>
<dbReference type="PANTHER" id="PTHR46897">
    <property type="entry name" value="VESICLE-ASSOCIATED MEMBRANE PROTEIN 4"/>
    <property type="match status" value="1"/>
</dbReference>